<feature type="region of interest" description="Disordered" evidence="1">
    <location>
        <begin position="174"/>
        <end position="211"/>
    </location>
</feature>
<gene>
    <name evidence="2" type="ORF">NDI38_23190</name>
</gene>
<keyword evidence="3" id="KW-1185">Reference proteome</keyword>
<protein>
    <submittedName>
        <fullName evidence="2">Uncharacterized protein</fullName>
    </submittedName>
</protein>
<dbReference type="RefSeq" id="WP_190449699.1">
    <property type="nucleotide sequence ID" value="NZ_JAMPLM010000032.1"/>
</dbReference>
<evidence type="ECO:0000256" key="1">
    <source>
        <dbReference type="SAM" id="MobiDB-lite"/>
    </source>
</evidence>
<organism evidence="2 3">
    <name type="scientific">Stenomitos frigidus AS-A4</name>
    <dbReference type="NCBI Taxonomy" id="2933935"/>
    <lineage>
        <taxon>Bacteria</taxon>
        <taxon>Bacillati</taxon>
        <taxon>Cyanobacteriota</taxon>
        <taxon>Cyanophyceae</taxon>
        <taxon>Leptolyngbyales</taxon>
        <taxon>Leptolyngbyaceae</taxon>
        <taxon>Stenomitos</taxon>
    </lineage>
</organism>
<dbReference type="Proteomes" id="UP001476950">
    <property type="component" value="Unassembled WGS sequence"/>
</dbReference>
<feature type="compositionally biased region" description="Low complexity" evidence="1">
    <location>
        <begin position="21"/>
        <end position="39"/>
    </location>
</feature>
<feature type="region of interest" description="Disordered" evidence="1">
    <location>
        <begin position="1"/>
        <end position="92"/>
    </location>
</feature>
<name>A0ABV0KQ18_9CYAN</name>
<accession>A0ABV0KQ18</accession>
<proteinExistence type="predicted"/>
<dbReference type="EMBL" id="JAMPLM010000032">
    <property type="protein sequence ID" value="MEP1061339.1"/>
    <property type="molecule type" value="Genomic_DNA"/>
</dbReference>
<reference evidence="2 3" key="1">
    <citation type="submission" date="2022-04" db="EMBL/GenBank/DDBJ databases">
        <title>Positive selection, recombination, and allopatry shape intraspecific diversity of widespread and dominant cyanobacteria.</title>
        <authorList>
            <person name="Wei J."/>
            <person name="Shu W."/>
            <person name="Hu C."/>
        </authorList>
    </citation>
    <scope>NUCLEOTIDE SEQUENCE [LARGE SCALE GENOMIC DNA]</scope>
    <source>
        <strain evidence="2 3">AS-A4</strain>
    </source>
</reference>
<comment type="caution">
    <text evidence="2">The sequence shown here is derived from an EMBL/GenBank/DDBJ whole genome shotgun (WGS) entry which is preliminary data.</text>
</comment>
<evidence type="ECO:0000313" key="2">
    <source>
        <dbReference type="EMBL" id="MEP1061339.1"/>
    </source>
</evidence>
<sequence length="225" mass="23760">MPNTDPLPKARRSHGDTQTQARKTTSKVATKAAAGATIADQPETPTRRDTGAAEAAVAADTSNTAIDSAKPGDDAEAQTPQAAPPPPVDPFNYEESVLTLSLSFLPLAEGAAGREVIVSVHSKNGTGKSVLPEFIAPLHEGDLQFPKSVLTLIERYRTVTLPRRKAEAEAKAAALAAKRPVTHKRGKDSRPEHVTASAATRRIQSTTSVKTQLKLSFPKGASKTL</sequence>
<feature type="compositionally biased region" description="Low complexity" evidence="1">
    <location>
        <begin position="52"/>
        <end position="65"/>
    </location>
</feature>
<feature type="compositionally biased region" description="Polar residues" evidence="1">
    <location>
        <begin position="202"/>
        <end position="211"/>
    </location>
</feature>
<evidence type="ECO:0000313" key="3">
    <source>
        <dbReference type="Proteomes" id="UP001476950"/>
    </source>
</evidence>